<dbReference type="InterPro" id="IPR036615">
    <property type="entry name" value="Mur_ligase_C_dom_sf"/>
</dbReference>
<evidence type="ECO:0000256" key="4">
    <source>
        <dbReference type="ARBA" id="ARBA00022490"/>
    </source>
</evidence>
<keyword evidence="4 14" id="KW-0963">Cytoplasm</keyword>
<keyword evidence="11 14" id="KW-0131">Cell cycle</keyword>
<keyword evidence="12 14" id="KW-0961">Cell wall biogenesis/degradation</keyword>
<evidence type="ECO:0000259" key="16">
    <source>
        <dbReference type="Pfam" id="PF02875"/>
    </source>
</evidence>
<feature type="domain" description="Mur ligase central" evidence="17">
    <location>
        <begin position="114"/>
        <end position="317"/>
    </location>
</feature>
<dbReference type="SUPFAM" id="SSF51984">
    <property type="entry name" value="MurCD N-terminal domain"/>
    <property type="match status" value="1"/>
</dbReference>
<evidence type="ECO:0000256" key="13">
    <source>
        <dbReference type="ARBA" id="ARBA00047833"/>
    </source>
</evidence>
<protein>
    <recommendedName>
        <fullName evidence="3 14">UDP-N-acetylmuramate--L-alanine ligase</fullName>
        <ecNumber evidence="3 14">6.3.2.8</ecNumber>
    </recommendedName>
    <alternativeName>
        <fullName evidence="14">UDP-N-acetylmuramoyl-L-alanine synthetase</fullName>
    </alternativeName>
</protein>
<reference evidence="18 19" key="1">
    <citation type="journal article" date="2016" name="Environ. Microbiol.">
        <title>Genomic resolution of a cold subsurface aquifer community provides metabolic insights for novel microbes adapted to high CO concentrations.</title>
        <authorList>
            <person name="Probst A.J."/>
            <person name="Castelle C.J."/>
            <person name="Singh A."/>
            <person name="Brown C.T."/>
            <person name="Anantharaman K."/>
            <person name="Sharon I."/>
            <person name="Hug L.A."/>
            <person name="Burstein D."/>
            <person name="Emerson J.B."/>
            <person name="Thomas B.C."/>
            <person name="Banfield J.F."/>
        </authorList>
    </citation>
    <scope>NUCLEOTIDE SEQUENCE [LARGE SCALE GENOMIC DNA]</scope>
    <source>
        <strain evidence="18">CG1_02_37_44</strain>
    </source>
</reference>
<dbReference type="GO" id="GO:0008360">
    <property type="term" value="P:regulation of cell shape"/>
    <property type="evidence" value="ECO:0007669"/>
    <property type="project" value="UniProtKB-KW"/>
</dbReference>
<evidence type="ECO:0000259" key="17">
    <source>
        <dbReference type="Pfam" id="PF08245"/>
    </source>
</evidence>
<dbReference type="GO" id="GO:0005737">
    <property type="term" value="C:cytoplasm"/>
    <property type="evidence" value="ECO:0007669"/>
    <property type="project" value="UniProtKB-SubCell"/>
</dbReference>
<name>A0A1J4TAI5_9BACT</name>
<evidence type="ECO:0000256" key="8">
    <source>
        <dbReference type="ARBA" id="ARBA00022840"/>
    </source>
</evidence>
<keyword evidence="7 14" id="KW-0547">Nucleotide-binding</keyword>
<comment type="similarity">
    <text evidence="14">Belongs to the MurCDEF family.</text>
</comment>
<evidence type="ECO:0000256" key="2">
    <source>
        <dbReference type="ARBA" id="ARBA00004752"/>
    </source>
</evidence>
<dbReference type="PANTHER" id="PTHR43445:SF3">
    <property type="entry name" value="UDP-N-ACETYLMURAMATE--L-ALANINE LIGASE"/>
    <property type="match status" value="1"/>
</dbReference>
<dbReference type="UniPathway" id="UPA00219"/>
<evidence type="ECO:0000256" key="11">
    <source>
        <dbReference type="ARBA" id="ARBA00023306"/>
    </source>
</evidence>
<keyword evidence="10 14" id="KW-0573">Peptidoglycan synthesis</keyword>
<dbReference type="EC" id="6.3.2.8" evidence="3 14"/>
<comment type="subcellular location">
    <subcellularLocation>
        <location evidence="1 14">Cytoplasm</location>
    </subcellularLocation>
</comment>
<comment type="caution">
    <text evidence="18">The sequence shown here is derived from an EMBL/GenBank/DDBJ whole genome shotgun (WGS) entry which is preliminary data.</text>
</comment>
<dbReference type="HAMAP" id="MF_00046">
    <property type="entry name" value="MurC"/>
    <property type="match status" value="1"/>
</dbReference>
<evidence type="ECO:0000256" key="14">
    <source>
        <dbReference type="HAMAP-Rule" id="MF_00046"/>
    </source>
</evidence>
<dbReference type="Pfam" id="PF08245">
    <property type="entry name" value="Mur_ligase_M"/>
    <property type="match status" value="1"/>
</dbReference>
<keyword evidence="9 14" id="KW-0133">Cell shape</keyword>
<keyword evidence="8 14" id="KW-0067">ATP-binding</keyword>
<dbReference type="GO" id="GO:0009252">
    <property type="term" value="P:peptidoglycan biosynthetic process"/>
    <property type="evidence" value="ECO:0007669"/>
    <property type="project" value="UniProtKB-UniRule"/>
</dbReference>
<evidence type="ECO:0000256" key="6">
    <source>
        <dbReference type="ARBA" id="ARBA00022618"/>
    </source>
</evidence>
<feature type="binding site" evidence="14">
    <location>
        <begin position="116"/>
        <end position="122"/>
    </location>
    <ligand>
        <name>ATP</name>
        <dbReference type="ChEBI" id="CHEBI:30616"/>
    </ligand>
</feature>
<dbReference type="SUPFAM" id="SSF53244">
    <property type="entry name" value="MurD-like peptide ligases, peptide-binding domain"/>
    <property type="match status" value="1"/>
</dbReference>
<organism evidence="18 19">
    <name type="scientific">Candidatus Falkowbacteria bacterium CG1_02_37_44</name>
    <dbReference type="NCBI Taxonomy" id="1805146"/>
    <lineage>
        <taxon>Bacteria</taxon>
        <taxon>Candidatus Falkowiibacteriota</taxon>
    </lineage>
</organism>
<dbReference type="Gene3D" id="3.40.1190.10">
    <property type="entry name" value="Mur-like, catalytic domain"/>
    <property type="match status" value="1"/>
</dbReference>
<dbReference type="Gene3D" id="3.40.50.720">
    <property type="entry name" value="NAD(P)-binding Rossmann-like Domain"/>
    <property type="match status" value="1"/>
</dbReference>
<accession>A0A1J4TAI5</accession>
<evidence type="ECO:0000259" key="15">
    <source>
        <dbReference type="Pfam" id="PF01225"/>
    </source>
</evidence>
<gene>
    <name evidence="14" type="primary">murC</name>
    <name evidence="18" type="ORF">AUJ27_01565</name>
</gene>
<evidence type="ECO:0000256" key="7">
    <source>
        <dbReference type="ARBA" id="ARBA00022741"/>
    </source>
</evidence>
<keyword evidence="6 14" id="KW-0132">Cell division</keyword>
<dbReference type="GO" id="GO:0008763">
    <property type="term" value="F:UDP-N-acetylmuramate-L-alanine ligase activity"/>
    <property type="evidence" value="ECO:0007669"/>
    <property type="project" value="UniProtKB-UniRule"/>
</dbReference>
<evidence type="ECO:0000256" key="10">
    <source>
        <dbReference type="ARBA" id="ARBA00022984"/>
    </source>
</evidence>
<comment type="pathway">
    <text evidence="2 14">Cell wall biogenesis; peptidoglycan biosynthesis.</text>
</comment>
<sequence length="484" mass="54187">MDLSRIKKNYMIGIKGQGMAMLAQYLHAHGYEVLGSDVSEKFNTDEVLHKVGIKVIESFNQNNIPKDADLIIYSTAYNEENNIEVKTALAGKIKTIKYAEALGAFFNQKYGLAVVGSHGKTTTTAWLGYVMEKSGLSPSVLVGAPVPQFNGKESALIGQSDYLVIEADEYQNKLKYINPKAVLLNNIDYDHPDFFYTREEYAEVFIDFIKKLPKKGFLIANFDDPIIRKTAKVNCQAKVISYGLDNEADFMAYDIKQHNGRQYFKVKYIELQQLPRDSSPTAQNDDNIQDSEELLGDFSIQLAGRHNIANALAVIAAGVELEISLTDIRKYLSEFTGTSRRMEVMGKFNGALIIDDYAHHPTEIKATIAGARQLYKNKKITVVFHPHTFTRTKVLLDDFAKSFNEADAVIILDIYGSAREAHGGVHSRDLISKLKAQNSKLKSLYIPTKKECEEYLRKNLQPGDVVLLMGAGDQFKIGEGLLNN</sequence>
<dbReference type="InterPro" id="IPR005758">
    <property type="entry name" value="UDP-N-AcMur_Ala_ligase_MurC"/>
</dbReference>
<dbReference type="NCBIfam" id="TIGR01082">
    <property type="entry name" value="murC"/>
    <property type="match status" value="1"/>
</dbReference>
<dbReference type="GO" id="GO:0005524">
    <property type="term" value="F:ATP binding"/>
    <property type="evidence" value="ECO:0007669"/>
    <property type="project" value="UniProtKB-UniRule"/>
</dbReference>
<dbReference type="InterPro" id="IPR050061">
    <property type="entry name" value="MurCDEF_pg_biosynth"/>
</dbReference>
<evidence type="ECO:0000256" key="1">
    <source>
        <dbReference type="ARBA" id="ARBA00004496"/>
    </source>
</evidence>
<evidence type="ECO:0000313" key="18">
    <source>
        <dbReference type="EMBL" id="OIO07907.1"/>
    </source>
</evidence>
<dbReference type="SUPFAM" id="SSF53623">
    <property type="entry name" value="MurD-like peptide ligases, catalytic domain"/>
    <property type="match status" value="1"/>
</dbReference>
<evidence type="ECO:0000313" key="19">
    <source>
        <dbReference type="Proteomes" id="UP000183192"/>
    </source>
</evidence>
<dbReference type="Proteomes" id="UP000183192">
    <property type="component" value="Unassembled WGS sequence"/>
</dbReference>
<dbReference type="PANTHER" id="PTHR43445">
    <property type="entry name" value="UDP-N-ACETYLMURAMATE--L-ALANINE LIGASE-RELATED"/>
    <property type="match status" value="1"/>
</dbReference>
<dbReference type="Gene3D" id="3.90.190.20">
    <property type="entry name" value="Mur ligase, C-terminal domain"/>
    <property type="match status" value="1"/>
</dbReference>
<keyword evidence="5 14" id="KW-0436">Ligase</keyword>
<dbReference type="STRING" id="1805146.AUJ27_01565"/>
<evidence type="ECO:0000256" key="12">
    <source>
        <dbReference type="ARBA" id="ARBA00023316"/>
    </source>
</evidence>
<dbReference type="Pfam" id="PF02875">
    <property type="entry name" value="Mur_ligase_C"/>
    <property type="match status" value="1"/>
</dbReference>
<dbReference type="InterPro" id="IPR000713">
    <property type="entry name" value="Mur_ligase_N"/>
</dbReference>
<proteinExistence type="inferred from homology"/>
<dbReference type="GO" id="GO:0071555">
    <property type="term" value="P:cell wall organization"/>
    <property type="evidence" value="ECO:0007669"/>
    <property type="project" value="UniProtKB-KW"/>
</dbReference>
<evidence type="ECO:0000256" key="5">
    <source>
        <dbReference type="ARBA" id="ARBA00022598"/>
    </source>
</evidence>
<dbReference type="GO" id="GO:0051301">
    <property type="term" value="P:cell division"/>
    <property type="evidence" value="ECO:0007669"/>
    <property type="project" value="UniProtKB-KW"/>
</dbReference>
<dbReference type="Pfam" id="PF01225">
    <property type="entry name" value="Mur_ligase"/>
    <property type="match status" value="1"/>
</dbReference>
<evidence type="ECO:0000256" key="9">
    <source>
        <dbReference type="ARBA" id="ARBA00022960"/>
    </source>
</evidence>
<dbReference type="EMBL" id="MNUU01000029">
    <property type="protein sequence ID" value="OIO07907.1"/>
    <property type="molecule type" value="Genomic_DNA"/>
</dbReference>
<feature type="domain" description="Mur ligase N-terminal catalytic" evidence="15">
    <location>
        <begin position="10"/>
        <end position="110"/>
    </location>
</feature>
<dbReference type="InterPro" id="IPR036565">
    <property type="entry name" value="Mur-like_cat_sf"/>
</dbReference>
<feature type="domain" description="Mur ligase C-terminal" evidence="16">
    <location>
        <begin position="340"/>
        <end position="472"/>
    </location>
</feature>
<dbReference type="AlphaFoldDB" id="A0A1J4TAI5"/>
<dbReference type="InterPro" id="IPR004101">
    <property type="entry name" value="Mur_ligase_C"/>
</dbReference>
<evidence type="ECO:0000256" key="3">
    <source>
        <dbReference type="ARBA" id="ARBA00012211"/>
    </source>
</evidence>
<comment type="function">
    <text evidence="14">Cell wall formation.</text>
</comment>
<dbReference type="InterPro" id="IPR013221">
    <property type="entry name" value="Mur_ligase_cen"/>
</dbReference>
<comment type="catalytic activity">
    <reaction evidence="13 14">
        <text>UDP-N-acetyl-alpha-D-muramate + L-alanine + ATP = UDP-N-acetyl-alpha-D-muramoyl-L-alanine + ADP + phosphate + H(+)</text>
        <dbReference type="Rhea" id="RHEA:23372"/>
        <dbReference type="ChEBI" id="CHEBI:15378"/>
        <dbReference type="ChEBI" id="CHEBI:30616"/>
        <dbReference type="ChEBI" id="CHEBI:43474"/>
        <dbReference type="ChEBI" id="CHEBI:57972"/>
        <dbReference type="ChEBI" id="CHEBI:70757"/>
        <dbReference type="ChEBI" id="CHEBI:83898"/>
        <dbReference type="ChEBI" id="CHEBI:456216"/>
        <dbReference type="EC" id="6.3.2.8"/>
    </reaction>
</comment>